<evidence type="ECO:0000313" key="4">
    <source>
        <dbReference type="Proteomes" id="UP001180737"/>
    </source>
</evidence>
<comment type="caution">
    <text evidence="3">The sequence shown here is derived from an EMBL/GenBank/DDBJ whole genome shotgun (WGS) entry which is preliminary data.</text>
</comment>
<dbReference type="Gene3D" id="1.20.140.10">
    <property type="entry name" value="Butyryl-CoA Dehydrogenase, subunit A, domain 3"/>
    <property type="match status" value="1"/>
</dbReference>
<proteinExistence type="predicted"/>
<gene>
    <name evidence="3" type="ORF">RM704_35695</name>
</gene>
<accession>A0ABU2Z838</accession>
<keyword evidence="1" id="KW-0285">Flavoprotein</keyword>
<keyword evidence="4" id="KW-1185">Reference proteome</keyword>
<feature type="domain" description="Acyl-CoA dehydrogenase/oxidase C-terminal" evidence="2">
    <location>
        <begin position="188"/>
        <end position="310"/>
    </location>
</feature>
<dbReference type="InterPro" id="IPR036250">
    <property type="entry name" value="AcylCo_DH-like_C"/>
</dbReference>
<dbReference type="PANTHER" id="PTHR43884">
    <property type="entry name" value="ACYL-COA DEHYDROGENASE"/>
    <property type="match status" value="1"/>
</dbReference>
<evidence type="ECO:0000313" key="3">
    <source>
        <dbReference type="EMBL" id="MDT0572750.1"/>
    </source>
</evidence>
<dbReference type="InterPro" id="IPR009075">
    <property type="entry name" value="AcylCo_DH/oxidase_C"/>
</dbReference>
<dbReference type="EMBL" id="JAVRFJ010000042">
    <property type="protein sequence ID" value="MDT0572750.1"/>
    <property type="molecule type" value="Genomic_DNA"/>
</dbReference>
<dbReference type="SUPFAM" id="SSF47203">
    <property type="entry name" value="Acyl-CoA dehydrogenase C-terminal domain-like"/>
    <property type="match status" value="1"/>
</dbReference>
<sequence length="319" mass="33612">MTGRNVELDDFLDVLTKRLVSVQWSDAHAVRGAFAAADVLDLAQEAAELDDAVDWLVAAVRTTAHVSPAAAFALAGRFAAQRGLAASEADGRDVRDVTSAVTNPAARNPWTATVPTLFAPAAVVLLDRSTGRAALARLNALVGDEPEGTRRSGLREAALRTVRLDDTVVTLPDAVTGRTARDWDLFTSAAGLGLAETALHMAETYAGERRQFGSAIGTFAGLRAILAEMRIRVRTVHAMLDGAVARDLDPAELLAQAGRTAVDVCLDAIQVHGGYGYIDEYPVAGLLRDALSLRARGGGRRTVLAQVAARRLGKPGGDT</sequence>
<dbReference type="RefSeq" id="WP_033525664.1">
    <property type="nucleotide sequence ID" value="NZ_JAVRFJ010000042.1"/>
</dbReference>
<protein>
    <submittedName>
        <fullName evidence="3">Acyl-CoA dehydrogenase family protein</fullName>
    </submittedName>
</protein>
<evidence type="ECO:0000259" key="2">
    <source>
        <dbReference type="Pfam" id="PF00441"/>
    </source>
</evidence>
<organism evidence="3 4">
    <name type="scientific">Streptomyces gottesmaniae</name>
    <dbReference type="NCBI Taxonomy" id="3075518"/>
    <lineage>
        <taxon>Bacteria</taxon>
        <taxon>Bacillati</taxon>
        <taxon>Actinomycetota</taxon>
        <taxon>Actinomycetes</taxon>
        <taxon>Kitasatosporales</taxon>
        <taxon>Streptomycetaceae</taxon>
        <taxon>Streptomyces</taxon>
    </lineage>
</organism>
<reference evidence="3" key="1">
    <citation type="submission" date="2024-05" db="EMBL/GenBank/DDBJ databases">
        <title>30 novel species of actinomycetes from the DSMZ collection.</title>
        <authorList>
            <person name="Nouioui I."/>
        </authorList>
    </citation>
    <scope>NUCLEOTIDE SEQUENCE</scope>
    <source>
        <strain evidence="3">DSM 3412</strain>
    </source>
</reference>
<dbReference type="Pfam" id="PF00441">
    <property type="entry name" value="Acyl-CoA_dh_1"/>
    <property type="match status" value="1"/>
</dbReference>
<dbReference type="Proteomes" id="UP001180737">
    <property type="component" value="Unassembled WGS sequence"/>
</dbReference>
<name>A0ABU2Z838_9ACTN</name>
<dbReference type="PANTHER" id="PTHR43884:SF12">
    <property type="entry name" value="ISOVALERYL-COA DEHYDROGENASE, MITOCHONDRIAL-RELATED"/>
    <property type="match status" value="1"/>
</dbReference>
<evidence type="ECO:0000256" key="1">
    <source>
        <dbReference type="ARBA" id="ARBA00022630"/>
    </source>
</evidence>